<keyword evidence="4 5" id="KW-0503">Monooxygenase</keyword>
<dbReference type="Proteomes" id="UP000251197">
    <property type="component" value="Unassembled WGS sequence"/>
</dbReference>
<gene>
    <name evidence="5" type="primary">ntaA_2</name>
    <name evidence="5" type="ORF">NCTC12120_03404</name>
</gene>
<dbReference type="PANTHER" id="PTHR30011:SF16">
    <property type="entry name" value="C2H2 FINGER DOMAIN TRANSCRIPTION FACTOR (EUROFUNG)-RELATED"/>
    <property type="match status" value="1"/>
</dbReference>
<dbReference type="EMBL" id="UAVU01000003">
    <property type="protein sequence ID" value="SQA99485.1"/>
    <property type="molecule type" value="Genomic_DNA"/>
</dbReference>
<evidence type="ECO:0000256" key="2">
    <source>
        <dbReference type="ARBA" id="ARBA00022643"/>
    </source>
</evidence>
<evidence type="ECO:0000313" key="6">
    <source>
        <dbReference type="Proteomes" id="UP000251197"/>
    </source>
</evidence>
<dbReference type="InterPro" id="IPR036661">
    <property type="entry name" value="Luciferase-like_sf"/>
</dbReference>
<dbReference type="Gene3D" id="3.20.20.30">
    <property type="entry name" value="Luciferase-like domain"/>
    <property type="match status" value="1"/>
</dbReference>
<evidence type="ECO:0000313" key="5">
    <source>
        <dbReference type="EMBL" id="SQA99485.1"/>
    </source>
</evidence>
<keyword evidence="1" id="KW-0285">Flavoprotein</keyword>
<dbReference type="AlphaFoldDB" id="A0A2X2TJ87"/>
<reference evidence="5 6" key="1">
    <citation type="submission" date="2018-06" db="EMBL/GenBank/DDBJ databases">
        <authorList>
            <consortium name="Pathogen Informatics"/>
            <person name="Doyle S."/>
        </authorList>
    </citation>
    <scope>NUCLEOTIDE SEQUENCE [LARGE SCALE GENOMIC DNA]</scope>
    <source>
        <strain evidence="5 6">NCTC12120</strain>
    </source>
</reference>
<protein>
    <submittedName>
        <fullName evidence="5">Nitrilotriacetate monooxygenase component A</fullName>
        <ecNumber evidence="5">1.14.14.10</ecNumber>
    </submittedName>
</protein>
<keyword evidence="2" id="KW-0288">FMN</keyword>
<name>A0A2X2TJ87_9ENTR</name>
<evidence type="ECO:0000256" key="3">
    <source>
        <dbReference type="ARBA" id="ARBA00023002"/>
    </source>
</evidence>
<sequence length="116" mass="12803">MTCQITPSATPVPVNFLDVAFKLWEGWQEGAVQPDKQSGQYFVNKKTQPINHVGEHFQVQGPLNITRSPQGRPVIIEAGSSSDGQKTCRRDRRGYFHRCSKSGRSAGFLSVAKITG</sequence>
<proteinExistence type="predicted"/>
<organism evidence="5 6">
    <name type="scientific">Cedecea neteri</name>
    <dbReference type="NCBI Taxonomy" id="158822"/>
    <lineage>
        <taxon>Bacteria</taxon>
        <taxon>Pseudomonadati</taxon>
        <taxon>Pseudomonadota</taxon>
        <taxon>Gammaproteobacteria</taxon>
        <taxon>Enterobacterales</taxon>
        <taxon>Enterobacteriaceae</taxon>
        <taxon>Cedecea</taxon>
    </lineage>
</organism>
<dbReference type="SUPFAM" id="SSF51679">
    <property type="entry name" value="Bacterial luciferase-like"/>
    <property type="match status" value="1"/>
</dbReference>
<dbReference type="GO" id="GO:0018529">
    <property type="term" value="F:nitrilotriacetate monooxygenase activity"/>
    <property type="evidence" value="ECO:0007669"/>
    <property type="project" value="UniProtKB-EC"/>
</dbReference>
<evidence type="ECO:0000256" key="1">
    <source>
        <dbReference type="ARBA" id="ARBA00022630"/>
    </source>
</evidence>
<evidence type="ECO:0000256" key="4">
    <source>
        <dbReference type="ARBA" id="ARBA00023033"/>
    </source>
</evidence>
<keyword evidence="3 5" id="KW-0560">Oxidoreductase</keyword>
<dbReference type="InterPro" id="IPR051260">
    <property type="entry name" value="Diverse_substr_monoxygenases"/>
</dbReference>
<dbReference type="EC" id="1.14.14.10" evidence="5"/>
<accession>A0A2X2TJ87</accession>
<dbReference type="PANTHER" id="PTHR30011">
    <property type="entry name" value="ALKANESULFONATE MONOOXYGENASE-RELATED"/>
    <property type="match status" value="1"/>
</dbReference>